<comment type="caution">
    <text evidence="1">The sequence shown here is derived from an EMBL/GenBank/DDBJ whole genome shotgun (WGS) entry which is preliminary data.</text>
</comment>
<dbReference type="EMBL" id="JANBUN010000951">
    <property type="protein sequence ID" value="KAJ2800424.1"/>
    <property type="molecule type" value="Genomic_DNA"/>
</dbReference>
<name>A0ACC1L3C5_9FUNG</name>
<evidence type="ECO:0000313" key="2">
    <source>
        <dbReference type="Proteomes" id="UP001140087"/>
    </source>
</evidence>
<gene>
    <name evidence="1" type="ORF">H4R21_003179</name>
</gene>
<protein>
    <submittedName>
        <fullName evidence="1">Uncharacterized protein</fullName>
    </submittedName>
</protein>
<reference evidence="1" key="1">
    <citation type="submission" date="2022-07" db="EMBL/GenBank/DDBJ databases">
        <title>Phylogenomic reconstructions and comparative analyses of Kickxellomycotina fungi.</title>
        <authorList>
            <person name="Reynolds N.K."/>
            <person name="Stajich J.E."/>
            <person name="Barry K."/>
            <person name="Grigoriev I.V."/>
            <person name="Crous P."/>
            <person name="Smith M.E."/>
        </authorList>
    </citation>
    <scope>NUCLEOTIDE SEQUENCE</scope>
    <source>
        <strain evidence="1">BCRC 34780</strain>
    </source>
</reference>
<evidence type="ECO:0000313" key="1">
    <source>
        <dbReference type="EMBL" id="KAJ2800424.1"/>
    </source>
</evidence>
<accession>A0ACC1L3C5</accession>
<organism evidence="1 2">
    <name type="scientific">Coemansia helicoidea</name>
    <dbReference type="NCBI Taxonomy" id="1286919"/>
    <lineage>
        <taxon>Eukaryota</taxon>
        <taxon>Fungi</taxon>
        <taxon>Fungi incertae sedis</taxon>
        <taxon>Zoopagomycota</taxon>
        <taxon>Kickxellomycotina</taxon>
        <taxon>Kickxellomycetes</taxon>
        <taxon>Kickxellales</taxon>
        <taxon>Kickxellaceae</taxon>
        <taxon>Coemansia</taxon>
    </lineage>
</organism>
<sequence>MRPPTGIGAVLSALTLLSVGTGATPTPPHSRFGRGGDVIRGVNLGGLFVLEPWITPSLFKQWDSNNPYVVDEWTYCGALGKDECHRRLTAHWGAWVTEADIRELASYGLNHVRIPIGYWAFTVKDDEPYVQGQVPFLERVLGWVGKYGLNAVIDLHGVPGSQNGFDNSGHRGDVGWQWAQENIDRSLAAVDAIAGIAQKHRDVVDAIELVNEPANWGLSMDGVLDYYKTAYTRFRRIAPSTIMVIHDAFLSPAQWPMFNVAGWENVILDTHNYHVFVKDRLLMSRRQHLEATCQDAVHVRDFNTQLWTITGEWSLAVTDCARWLNGFGRGARWDGSMDWEMHGPAVPGATCAGQNSMSSWDQPTRIFFRQFAEAQMDAYEAGSGWFFWNFKTEDADDWNYMKLAKAGLVPSPPTDRVYSRYSLVPDRWNIKPSARPQAPPPGPVESAAPIRGVSLGGLFVLEPWITPSLFEPWAAQPESPVVDEWSYCVALGKLECGARLARHWGDWVQETDVATLAGLGINTLRIPIGYWALAPDASEPYVQGQIPYLEQVLVWAGHYGMRVVLDLHGAPGSQNGFDNSGRRGDISWSKRASDLPRTLDALAMLAQIANRHRAVVAIQAVNEPANWGVPKATVVQFYQQAYDRVKTIAPQVAVVFHDAFLPAAEWADLVPQNMTDTILDTHIYHVFDDNTLALTAEAHASKACADGQQIAQFNQQTRTICGEFSLATTDCARWLNGFQRGARWDGTHLRTTPIAPGLSCDGKESIGAWTQGKRAALRRFAMAQLEAYERGTGWIFWNFKTESADAWNYIKLAQAGIIPNPPVGRSFGVCPR</sequence>
<keyword evidence="2" id="KW-1185">Reference proteome</keyword>
<dbReference type="Proteomes" id="UP001140087">
    <property type="component" value="Unassembled WGS sequence"/>
</dbReference>
<proteinExistence type="predicted"/>